<organism evidence="5 6">
    <name type="scientific">Vitis vinifera</name>
    <name type="common">Grape</name>
    <dbReference type="NCBI Taxonomy" id="29760"/>
    <lineage>
        <taxon>Eukaryota</taxon>
        <taxon>Viridiplantae</taxon>
        <taxon>Streptophyta</taxon>
        <taxon>Embryophyta</taxon>
        <taxon>Tracheophyta</taxon>
        <taxon>Spermatophyta</taxon>
        <taxon>Magnoliopsida</taxon>
        <taxon>eudicotyledons</taxon>
        <taxon>Gunneridae</taxon>
        <taxon>Pentapetalae</taxon>
        <taxon>rosids</taxon>
        <taxon>Vitales</taxon>
        <taxon>Vitaceae</taxon>
        <taxon>Viteae</taxon>
        <taxon>Vitis</taxon>
    </lineage>
</organism>
<dbReference type="PANTHER" id="PTHR47976">
    <property type="entry name" value="G-TYPE LECTIN S-RECEPTOR-LIKE SERINE/THREONINE-PROTEIN KINASE SD2-5"/>
    <property type="match status" value="1"/>
</dbReference>
<evidence type="ECO:0000256" key="1">
    <source>
        <dbReference type="ARBA" id="ARBA00022729"/>
    </source>
</evidence>
<dbReference type="EMBL" id="FN595512">
    <property type="protein sequence ID" value="CCB49644.1"/>
    <property type="molecule type" value="Genomic_DNA"/>
</dbReference>
<gene>
    <name evidence="5" type="ordered locus">VIT_03s0088g00190</name>
</gene>
<evidence type="ECO:0000313" key="5">
    <source>
        <dbReference type="EMBL" id="CCB49644.1"/>
    </source>
</evidence>
<evidence type="ECO:0000259" key="4">
    <source>
        <dbReference type="Pfam" id="PF01453"/>
    </source>
</evidence>
<protein>
    <recommendedName>
        <fullName evidence="4">Bulb-type lectin domain-containing protein</fullName>
    </recommendedName>
</protein>
<dbReference type="HOGENOM" id="CLU_1285298_0_0_1"/>
<dbReference type="eggNOG" id="ENOG502QQEW">
    <property type="taxonomic scope" value="Eukaryota"/>
</dbReference>
<keyword evidence="3" id="KW-0325">Glycoprotein</keyword>
<dbReference type="Proteomes" id="UP000009183">
    <property type="component" value="Chromosome 3"/>
</dbReference>
<dbReference type="Gene3D" id="2.90.10.10">
    <property type="entry name" value="Bulb-type lectin domain"/>
    <property type="match status" value="1"/>
</dbReference>
<dbReference type="InterPro" id="IPR036426">
    <property type="entry name" value="Bulb-type_lectin_dom_sf"/>
</dbReference>
<dbReference type="PaxDb" id="29760-VIT_03s0088g00190.t01"/>
<proteinExistence type="predicted"/>
<accession>F6HBM1</accession>
<evidence type="ECO:0000256" key="2">
    <source>
        <dbReference type="ARBA" id="ARBA00023157"/>
    </source>
</evidence>
<dbReference type="AlphaFoldDB" id="F6HBM1"/>
<dbReference type="InterPro" id="IPR001480">
    <property type="entry name" value="Bulb-type_lectin_dom"/>
</dbReference>
<evidence type="ECO:0000313" key="6">
    <source>
        <dbReference type="Proteomes" id="UP000009183"/>
    </source>
</evidence>
<dbReference type="InParanoid" id="F6HBM1"/>
<keyword evidence="1" id="KW-0732">Signal</keyword>
<evidence type="ECO:0000256" key="3">
    <source>
        <dbReference type="ARBA" id="ARBA00023180"/>
    </source>
</evidence>
<feature type="domain" description="Bulb-type lectin" evidence="4">
    <location>
        <begin position="101"/>
        <end position="169"/>
    </location>
</feature>
<dbReference type="InterPro" id="IPR051343">
    <property type="entry name" value="G-type_lectin_kinases/EP1-like"/>
</dbReference>
<dbReference type="Pfam" id="PF01453">
    <property type="entry name" value="B_lectin"/>
    <property type="match status" value="1"/>
</dbReference>
<dbReference type="PANTHER" id="PTHR47976:SF66">
    <property type="entry name" value="G-TYPE LECTIN S-RECEPTOR-LIKE SERINE_THREONINE-PROTEIN KINASE SD2-5"/>
    <property type="match status" value="1"/>
</dbReference>
<dbReference type="GO" id="GO:0004672">
    <property type="term" value="F:protein kinase activity"/>
    <property type="evidence" value="ECO:0000318"/>
    <property type="project" value="GO_Central"/>
</dbReference>
<sequence>MFRIAANNSVVVADFWGRQEGGGGGWEVHFRRPFQDWELEEVSRFLGYISTVKVQEGEDFLVWKIERKGTFKVKSYYRSLKEDNSPLRTRFFAWEAVWGSKVELKADGQFTLEDPLGQFIWQAQSGAHGVAYAAMLESGNSVLASEDSSYVWESFKSPADTILPTQVLEIGGMLSSRQAEGNYSKGRFQIRLVPDGNLVLNTFNLETNTEYDAYY</sequence>
<keyword evidence="6" id="KW-1185">Reference proteome</keyword>
<dbReference type="SUPFAM" id="SSF51110">
    <property type="entry name" value="alpha-D-mannose-specific plant lectins"/>
    <property type="match status" value="1"/>
</dbReference>
<dbReference type="ExpressionAtlas" id="F6HBM1">
    <property type="expression patterns" value="baseline"/>
</dbReference>
<reference evidence="6" key="1">
    <citation type="journal article" date="2007" name="Nature">
        <title>The grapevine genome sequence suggests ancestral hexaploidization in major angiosperm phyla.</title>
        <authorList>
            <consortium name="The French-Italian Public Consortium for Grapevine Genome Characterization."/>
            <person name="Jaillon O."/>
            <person name="Aury J.-M."/>
            <person name="Noel B."/>
            <person name="Policriti A."/>
            <person name="Clepet C."/>
            <person name="Casagrande A."/>
            <person name="Choisne N."/>
            <person name="Aubourg S."/>
            <person name="Vitulo N."/>
            <person name="Jubin C."/>
            <person name="Vezzi A."/>
            <person name="Legeai F."/>
            <person name="Hugueney P."/>
            <person name="Dasilva C."/>
            <person name="Horner D."/>
            <person name="Mica E."/>
            <person name="Jublot D."/>
            <person name="Poulain J."/>
            <person name="Bruyere C."/>
            <person name="Billault A."/>
            <person name="Segurens B."/>
            <person name="Gouyvenoux M."/>
            <person name="Ugarte E."/>
            <person name="Cattonaro F."/>
            <person name="Anthouard V."/>
            <person name="Vico V."/>
            <person name="Del Fabbro C."/>
            <person name="Alaux M."/>
            <person name="Di Gaspero G."/>
            <person name="Dumas V."/>
            <person name="Felice N."/>
            <person name="Paillard S."/>
            <person name="Juman I."/>
            <person name="Moroldo M."/>
            <person name="Scalabrin S."/>
            <person name="Canaguier A."/>
            <person name="Le Clainche I."/>
            <person name="Malacrida G."/>
            <person name="Durand E."/>
            <person name="Pesole G."/>
            <person name="Laucou V."/>
            <person name="Chatelet P."/>
            <person name="Merdinoglu D."/>
            <person name="Delledonne M."/>
            <person name="Pezzotti M."/>
            <person name="Lecharny A."/>
            <person name="Scarpelli C."/>
            <person name="Artiguenave F."/>
            <person name="Pe M.E."/>
            <person name="Valle G."/>
            <person name="Morgante M."/>
            <person name="Caboche M."/>
            <person name="Adam-Blondon A.-F."/>
            <person name="Weissenbach J."/>
            <person name="Quetier F."/>
            <person name="Wincker P."/>
        </authorList>
    </citation>
    <scope>NUCLEOTIDE SEQUENCE [LARGE SCALE GENOMIC DNA]</scope>
    <source>
        <strain evidence="6">cv. Pinot noir / PN40024</strain>
    </source>
</reference>
<name>F6HBM1_VITVI</name>
<keyword evidence="2" id="KW-1015">Disulfide bond</keyword>